<reference evidence="2" key="2">
    <citation type="submission" date="2023-06" db="EMBL/GenBank/DDBJ databases">
        <authorList>
            <person name="Ma L."/>
            <person name="Liu K.-W."/>
            <person name="Li Z."/>
            <person name="Hsiao Y.-Y."/>
            <person name="Qi Y."/>
            <person name="Fu T."/>
            <person name="Tang G."/>
            <person name="Zhang D."/>
            <person name="Sun W.-H."/>
            <person name="Liu D.-K."/>
            <person name="Li Y."/>
            <person name="Chen G.-Z."/>
            <person name="Liu X.-D."/>
            <person name="Liao X.-Y."/>
            <person name="Jiang Y.-T."/>
            <person name="Yu X."/>
            <person name="Hao Y."/>
            <person name="Huang J."/>
            <person name="Zhao X.-W."/>
            <person name="Ke S."/>
            <person name="Chen Y.-Y."/>
            <person name="Wu W.-L."/>
            <person name="Hsu J.-L."/>
            <person name="Lin Y.-F."/>
            <person name="Huang M.-D."/>
            <person name="Li C.-Y."/>
            <person name="Huang L."/>
            <person name="Wang Z.-W."/>
            <person name="Zhao X."/>
            <person name="Zhong W.-Y."/>
            <person name="Peng D.-H."/>
            <person name="Ahmad S."/>
            <person name="Lan S."/>
            <person name="Zhang J.-S."/>
            <person name="Tsai W.-C."/>
            <person name="Van De Peer Y."/>
            <person name="Liu Z.-J."/>
        </authorList>
    </citation>
    <scope>NUCLEOTIDE SEQUENCE</scope>
    <source>
        <strain evidence="2">CP</strain>
        <tissue evidence="2">Leaves</tissue>
    </source>
</reference>
<name>A0AAV9E7H5_ACOCL</name>
<dbReference type="Proteomes" id="UP001180020">
    <property type="component" value="Unassembled WGS sequence"/>
</dbReference>
<organism evidence="2 3">
    <name type="scientific">Acorus calamus</name>
    <name type="common">Sweet flag</name>
    <dbReference type="NCBI Taxonomy" id="4465"/>
    <lineage>
        <taxon>Eukaryota</taxon>
        <taxon>Viridiplantae</taxon>
        <taxon>Streptophyta</taxon>
        <taxon>Embryophyta</taxon>
        <taxon>Tracheophyta</taxon>
        <taxon>Spermatophyta</taxon>
        <taxon>Magnoliopsida</taxon>
        <taxon>Liliopsida</taxon>
        <taxon>Acoraceae</taxon>
        <taxon>Acorus</taxon>
    </lineage>
</organism>
<evidence type="ECO:0000313" key="2">
    <source>
        <dbReference type="EMBL" id="KAK1308928.1"/>
    </source>
</evidence>
<dbReference type="AlphaFoldDB" id="A0AAV9E7H5"/>
<reference evidence="2" key="1">
    <citation type="journal article" date="2023" name="Nat. Commun.">
        <title>Diploid and tetraploid genomes of Acorus and the evolution of monocots.</title>
        <authorList>
            <person name="Ma L."/>
            <person name="Liu K.W."/>
            <person name="Li Z."/>
            <person name="Hsiao Y.Y."/>
            <person name="Qi Y."/>
            <person name="Fu T."/>
            <person name="Tang G.D."/>
            <person name="Zhang D."/>
            <person name="Sun W.H."/>
            <person name="Liu D.K."/>
            <person name="Li Y."/>
            <person name="Chen G.Z."/>
            <person name="Liu X.D."/>
            <person name="Liao X.Y."/>
            <person name="Jiang Y.T."/>
            <person name="Yu X."/>
            <person name="Hao Y."/>
            <person name="Huang J."/>
            <person name="Zhao X.W."/>
            <person name="Ke S."/>
            <person name="Chen Y.Y."/>
            <person name="Wu W.L."/>
            <person name="Hsu J.L."/>
            <person name="Lin Y.F."/>
            <person name="Huang M.D."/>
            <person name="Li C.Y."/>
            <person name="Huang L."/>
            <person name="Wang Z.W."/>
            <person name="Zhao X."/>
            <person name="Zhong W.Y."/>
            <person name="Peng D.H."/>
            <person name="Ahmad S."/>
            <person name="Lan S."/>
            <person name="Zhang J.S."/>
            <person name="Tsai W.C."/>
            <person name="Van de Peer Y."/>
            <person name="Liu Z.J."/>
        </authorList>
    </citation>
    <scope>NUCLEOTIDE SEQUENCE</scope>
    <source>
        <strain evidence="2">CP</strain>
    </source>
</reference>
<gene>
    <name evidence="2" type="ORF">QJS10_CPA09g01887</name>
</gene>
<accession>A0AAV9E7H5</accession>
<comment type="caution">
    <text evidence="2">The sequence shown here is derived from an EMBL/GenBank/DDBJ whole genome shotgun (WGS) entry which is preliminary data.</text>
</comment>
<dbReference type="EMBL" id="JAUJYO010000009">
    <property type="protein sequence ID" value="KAK1308928.1"/>
    <property type="molecule type" value="Genomic_DNA"/>
</dbReference>
<sequence>MESQGKKRGGGKERESEGIKDPLRGVQPDKMRGIGYLVNKKMSDWWRNLIRRGERKKTREERERGKKVKRRGRLFKGNRLTIFNRYETAFSGPHPDPRPPFFATTPLRRLPNGDHPPPHETHLGISSNPSHSIDLHEGSPSPFRVFTGASSSHLQGLCHDWEEKGGQFAKAGIFSIGVLSLSSLEASQTITSERIQDIVPFASNEILILGQDQIPRRMSTPSIDVINLKSVIRSNFSSFGRSHGRENLRQNLFTFLRPKDDDLTSRLDLIQGSSTSLSWDKIATTTDHDIHNLKEHTYLTRDGEIKEYKTIVEDTIVEQPYQDSPPQQTGG</sequence>
<evidence type="ECO:0000256" key="1">
    <source>
        <dbReference type="SAM" id="MobiDB-lite"/>
    </source>
</evidence>
<keyword evidence="3" id="KW-1185">Reference proteome</keyword>
<feature type="compositionally biased region" description="Basic and acidic residues" evidence="1">
    <location>
        <begin position="10"/>
        <end position="29"/>
    </location>
</feature>
<feature type="region of interest" description="Disordered" evidence="1">
    <location>
        <begin position="1"/>
        <end position="29"/>
    </location>
</feature>
<protein>
    <submittedName>
        <fullName evidence="2">Uncharacterized protein</fullName>
    </submittedName>
</protein>
<evidence type="ECO:0000313" key="3">
    <source>
        <dbReference type="Proteomes" id="UP001180020"/>
    </source>
</evidence>
<proteinExistence type="predicted"/>